<name>A0A6J4N3S7_9ACTN</name>
<reference evidence="2" key="1">
    <citation type="submission" date="2020-02" db="EMBL/GenBank/DDBJ databases">
        <authorList>
            <person name="Meier V. D."/>
        </authorList>
    </citation>
    <scope>NUCLEOTIDE SEQUENCE</scope>
    <source>
        <strain evidence="2">AVDCRST_MAG47</strain>
    </source>
</reference>
<feature type="compositionally biased region" description="Basic residues" evidence="1">
    <location>
        <begin position="34"/>
        <end position="49"/>
    </location>
</feature>
<feature type="non-terminal residue" evidence="2">
    <location>
        <position position="1"/>
    </location>
</feature>
<feature type="compositionally biased region" description="Basic residues" evidence="1">
    <location>
        <begin position="67"/>
        <end position="92"/>
    </location>
</feature>
<protein>
    <submittedName>
        <fullName evidence="2">Alternative dihydrofolate reductase 3</fullName>
    </submittedName>
</protein>
<gene>
    <name evidence="2" type="ORF">AVDCRST_MAG47-1639</name>
</gene>
<feature type="non-terminal residue" evidence="2">
    <location>
        <position position="133"/>
    </location>
</feature>
<evidence type="ECO:0000256" key="1">
    <source>
        <dbReference type="SAM" id="MobiDB-lite"/>
    </source>
</evidence>
<accession>A0A6J4N3S7</accession>
<organism evidence="2">
    <name type="scientific">uncultured Nocardioidaceae bacterium</name>
    <dbReference type="NCBI Taxonomy" id="253824"/>
    <lineage>
        <taxon>Bacteria</taxon>
        <taxon>Bacillati</taxon>
        <taxon>Actinomycetota</taxon>
        <taxon>Actinomycetes</taxon>
        <taxon>Propionibacteriales</taxon>
        <taxon>Nocardioidaceae</taxon>
        <taxon>environmental samples</taxon>
    </lineage>
</organism>
<dbReference type="EMBL" id="CADCUK010000108">
    <property type="protein sequence ID" value="CAA9374215.1"/>
    <property type="molecule type" value="Genomic_DNA"/>
</dbReference>
<proteinExistence type="predicted"/>
<sequence>DPGRGARRRRGARRGRRGRRPGPAPRAVLLGPRARLRAPRRGAHPRHQRGAAQLGADHGQRGVHPVLPHRRHRERGRRRRRGHLHREHPHRRSGADRDLPRREGAGAERVRPRRDRLAAVATPGIAGRVGTLM</sequence>
<feature type="compositionally biased region" description="Basic and acidic residues" evidence="1">
    <location>
        <begin position="93"/>
        <end position="110"/>
    </location>
</feature>
<feature type="compositionally biased region" description="Basic residues" evidence="1">
    <location>
        <begin position="1"/>
        <end position="20"/>
    </location>
</feature>
<evidence type="ECO:0000313" key="2">
    <source>
        <dbReference type="EMBL" id="CAA9374215.1"/>
    </source>
</evidence>
<feature type="region of interest" description="Disordered" evidence="1">
    <location>
        <begin position="1"/>
        <end position="112"/>
    </location>
</feature>
<dbReference type="AlphaFoldDB" id="A0A6J4N3S7"/>